<feature type="domain" description="PAS" evidence="1">
    <location>
        <begin position="206"/>
        <end position="251"/>
    </location>
</feature>
<protein>
    <recommendedName>
        <fullName evidence="6">Diguanylate cyclase with PAS/PAC sensor</fullName>
    </recommendedName>
</protein>
<dbReference type="Pfam" id="PF00990">
    <property type="entry name" value="GGDEF"/>
    <property type="match status" value="1"/>
</dbReference>
<dbReference type="SUPFAM" id="SSF55781">
    <property type="entry name" value="GAF domain-like"/>
    <property type="match status" value="1"/>
</dbReference>
<evidence type="ECO:0000313" key="5">
    <source>
        <dbReference type="Proteomes" id="UP000598032"/>
    </source>
</evidence>
<dbReference type="InterPro" id="IPR029787">
    <property type="entry name" value="Nucleotide_cyclase"/>
</dbReference>
<reference evidence="4 5" key="1">
    <citation type="submission" date="2020-10" db="EMBL/GenBank/DDBJ databases">
        <authorList>
            <person name="Peeters C."/>
        </authorList>
    </citation>
    <scope>NUCLEOTIDE SEQUENCE [LARGE SCALE GENOMIC DNA]</scope>
    <source>
        <strain evidence="4 5">LMG 28140</strain>
    </source>
</reference>
<evidence type="ECO:0000259" key="3">
    <source>
        <dbReference type="PROSITE" id="PS50887"/>
    </source>
</evidence>
<dbReference type="NCBIfam" id="TIGR00229">
    <property type="entry name" value="sensory_box"/>
    <property type="match status" value="1"/>
</dbReference>
<dbReference type="SMART" id="SM00267">
    <property type="entry name" value="GGDEF"/>
    <property type="match status" value="1"/>
</dbReference>
<name>A0ABN7IGT3_9BURK</name>
<dbReference type="SMART" id="SM00086">
    <property type="entry name" value="PAC"/>
    <property type="match status" value="2"/>
</dbReference>
<proteinExistence type="predicted"/>
<evidence type="ECO:0000313" key="4">
    <source>
        <dbReference type="EMBL" id="CAD6559407.1"/>
    </source>
</evidence>
<dbReference type="CDD" id="cd01949">
    <property type="entry name" value="GGDEF"/>
    <property type="match status" value="1"/>
</dbReference>
<dbReference type="SUPFAM" id="SSF55073">
    <property type="entry name" value="Nucleotide cyclase"/>
    <property type="match status" value="1"/>
</dbReference>
<dbReference type="InterPro" id="IPR000700">
    <property type="entry name" value="PAS-assoc_C"/>
</dbReference>
<dbReference type="PANTHER" id="PTHR46663">
    <property type="entry name" value="DIGUANYLATE CYCLASE DGCT-RELATED"/>
    <property type="match status" value="1"/>
</dbReference>
<dbReference type="Gene3D" id="3.30.450.20">
    <property type="entry name" value="PAS domain"/>
    <property type="match status" value="2"/>
</dbReference>
<feature type="domain" description="GGDEF" evidence="3">
    <location>
        <begin position="472"/>
        <end position="605"/>
    </location>
</feature>
<accession>A0ABN7IGT3</accession>
<dbReference type="InterPro" id="IPR003018">
    <property type="entry name" value="GAF"/>
</dbReference>
<sequence length="605" mass="66883">MVASTFSVEDDMVSASLAPSNLAVPAADPHCQTLTRLARTHFNVDTALVTVSDAHGQRLHAFHGLAPDLLPPNLSAPSLHAVSPRAKVVVVSDTADDERFGGGRSGSAARLPRFYASCELTDDDGRHLGALTLLDKLPRTLDDTQRNFLRELAGLIAHGLERDRSLATLRQRVEELEASGELMSLALAGSETGTWDRNVLTGKIDYSAAWKSMLGYAEHEVGNRIEDAYLRVHPDDLAYVQATMRSHFDNKTDSYMVEHRIRCKDGSYKWICSRGKVVKRGSAGHALRMVGTSTDITALRETTAQLHQSIEMVTNLTNEVPGMVFQYRLMSDGVASFPYASDGIRDIYELTPQQAATSAHTIDALIDARDLGAYRESLQASAASLLPWHLEYRVQLPQQGLRWRQGDAQPRRLDDGSTLWHGFITDVTDRKRIEAELQELATVDFLTQLPNRRHFMVQSEAELARIRRAGSSVAAVLMFDLDHFKALNDRWGHAVGDRALSHFAALLRAEVRPGDIVGRLGGEEFAMVLPNTGTDAAITRAARVQQRISRTPMLHGDEPIPMTVSIGIDMIRTSDVGVDQSLYRGDTALYRAKERGRNRIEIYSG</sequence>
<dbReference type="PROSITE" id="PS50113">
    <property type="entry name" value="PAC"/>
    <property type="match status" value="2"/>
</dbReference>
<feature type="domain" description="PAC" evidence="2">
    <location>
        <begin position="388"/>
        <end position="439"/>
    </location>
</feature>
<organism evidence="4 5">
    <name type="scientific">Paraburkholderia metrosideri</name>
    <dbReference type="NCBI Taxonomy" id="580937"/>
    <lineage>
        <taxon>Bacteria</taxon>
        <taxon>Pseudomonadati</taxon>
        <taxon>Pseudomonadota</taxon>
        <taxon>Betaproteobacteria</taxon>
        <taxon>Burkholderiales</taxon>
        <taxon>Burkholderiaceae</taxon>
        <taxon>Paraburkholderia</taxon>
    </lineage>
</organism>
<feature type="domain" description="PAC" evidence="2">
    <location>
        <begin position="255"/>
        <end position="308"/>
    </location>
</feature>
<dbReference type="PROSITE" id="PS50887">
    <property type="entry name" value="GGDEF"/>
    <property type="match status" value="1"/>
</dbReference>
<dbReference type="NCBIfam" id="TIGR00254">
    <property type="entry name" value="GGDEF"/>
    <property type="match status" value="1"/>
</dbReference>
<evidence type="ECO:0000259" key="1">
    <source>
        <dbReference type="PROSITE" id="PS50112"/>
    </source>
</evidence>
<dbReference type="InterPro" id="IPR035965">
    <property type="entry name" value="PAS-like_dom_sf"/>
</dbReference>
<dbReference type="InterPro" id="IPR000014">
    <property type="entry name" value="PAS"/>
</dbReference>
<dbReference type="RefSeq" id="WP_201646452.1">
    <property type="nucleotide sequence ID" value="NZ_CAJHCP010000024.1"/>
</dbReference>
<dbReference type="Pfam" id="PF08447">
    <property type="entry name" value="PAS_3"/>
    <property type="match status" value="2"/>
</dbReference>
<dbReference type="InterPro" id="IPR001610">
    <property type="entry name" value="PAC"/>
</dbReference>
<dbReference type="Pfam" id="PF01590">
    <property type="entry name" value="GAF"/>
    <property type="match status" value="1"/>
</dbReference>
<dbReference type="SUPFAM" id="SSF55785">
    <property type="entry name" value="PYP-like sensor domain (PAS domain)"/>
    <property type="match status" value="2"/>
</dbReference>
<dbReference type="InterPro" id="IPR029016">
    <property type="entry name" value="GAF-like_dom_sf"/>
</dbReference>
<dbReference type="InterPro" id="IPR043128">
    <property type="entry name" value="Rev_trsase/Diguanyl_cyclase"/>
</dbReference>
<dbReference type="Gene3D" id="3.30.70.270">
    <property type="match status" value="1"/>
</dbReference>
<dbReference type="PANTHER" id="PTHR46663:SF4">
    <property type="entry name" value="DIGUANYLATE CYCLASE DGCT-RELATED"/>
    <property type="match status" value="1"/>
</dbReference>
<dbReference type="PROSITE" id="PS50112">
    <property type="entry name" value="PAS"/>
    <property type="match status" value="1"/>
</dbReference>
<dbReference type="InterPro" id="IPR013655">
    <property type="entry name" value="PAS_fold_3"/>
</dbReference>
<dbReference type="InterPro" id="IPR000160">
    <property type="entry name" value="GGDEF_dom"/>
</dbReference>
<keyword evidence="5" id="KW-1185">Reference proteome</keyword>
<evidence type="ECO:0008006" key="6">
    <source>
        <dbReference type="Google" id="ProtNLM"/>
    </source>
</evidence>
<gene>
    <name evidence="4" type="ORF">LMG28140_06625</name>
</gene>
<dbReference type="EMBL" id="CAJHCP010000024">
    <property type="protein sequence ID" value="CAD6559407.1"/>
    <property type="molecule type" value="Genomic_DNA"/>
</dbReference>
<dbReference type="SMART" id="SM00065">
    <property type="entry name" value="GAF"/>
    <property type="match status" value="1"/>
</dbReference>
<dbReference type="InterPro" id="IPR052163">
    <property type="entry name" value="DGC-Regulatory_Protein"/>
</dbReference>
<evidence type="ECO:0000259" key="2">
    <source>
        <dbReference type="PROSITE" id="PS50113"/>
    </source>
</evidence>
<dbReference type="Proteomes" id="UP000598032">
    <property type="component" value="Unassembled WGS sequence"/>
</dbReference>
<comment type="caution">
    <text evidence="4">The sequence shown here is derived from an EMBL/GenBank/DDBJ whole genome shotgun (WGS) entry which is preliminary data.</text>
</comment>
<dbReference type="CDD" id="cd00130">
    <property type="entry name" value="PAS"/>
    <property type="match status" value="1"/>
</dbReference>
<dbReference type="Gene3D" id="3.30.450.40">
    <property type="match status" value="1"/>
</dbReference>